<organism evidence="1 2">
    <name type="scientific">Naganishia adeliensis</name>
    <dbReference type="NCBI Taxonomy" id="92952"/>
    <lineage>
        <taxon>Eukaryota</taxon>
        <taxon>Fungi</taxon>
        <taxon>Dikarya</taxon>
        <taxon>Basidiomycota</taxon>
        <taxon>Agaricomycotina</taxon>
        <taxon>Tremellomycetes</taxon>
        <taxon>Filobasidiales</taxon>
        <taxon>Filobasidiaceae</taxon>
        <taxon>Naganishia</taxon>
    </lineage>
</organism>
<evidence type="ECO:0000313" key="1">
    <source>
        <dbReference type="EMBL" id="KAJ9117228.1"/>
    </source>
</evidence>
<dbReference type="EMBL" id="JASBWS010000002">
    <property type="protein sequence ID" value="KAJ9117228.1"/>
    <property type="molecule type" value="Genomic_DNA"/>
</dbReference>
<evidence type="ECO:0000313" key="2">
    <source>
        <dbReference type="Proteomes" id="UP001230649"/>
    </source>
</evidence>
<comment type="caution">
    <text evidence="1">The sequence shown here is derived from an EMBL/GenBank/DDBJ whole genome shotgun (WGS) entry which is preliminary data.</text>
</comment>
<gene>
    <name evidence="1" type="ORF">QFC20_000372</name>
</gene>
<protein>
    <submittedName>
        <fullName evidence="1">Uncharacterized protein</fullName>
    </submittedName>
</protein>
<keyword evidence="2" id="KW-1185">Reference proteome</keyword>
<proteinExistence type="predicted"/>
<accession>A0ACC2X0I1</accession>
<reference evidence="1" key="1">
    <citation type="submission" date="2023-04" db="EMBL/GenBank/DDBJ databases">
        <title>Draft Genome sequencing of Naganishia species isolated from polar environments using Oxford Nanopore Technology.</title>
        <authorList>
            <person name="Leo P."/>
            <person name="Venkateswaran K."/>
        </authorList>
    </citation>
    <scope>NUCLEOTIDE SEQUENCE</scope>
    <source>
        <strain evidence="1">MNA-CCFEE 5262</strain>
    </source>
</reference>
<name>A0ACC2X0I1_9TREE</name>
<dbReference type="Proteomes" id="UP001230649">
    <property type="component" value="Unassembled WGS sequence"/>
</dbReference>
<sequence length="623" mass="66832">MSSRGNTAFDQDQPNKRIRLSEPIAKEEPVDNSNVQSRSTVASRLGVPLSSATPIQSARISSSTPVRHVDPSSATPQTAMPRVKLEDIAGAQQSSRSTSQASHNGKPIPLNLGKLPSSLPQAGPSTPTPASANGAVRPNPMLTSSTSRYVYPAAATPMMSRTPSAGNGSLPTGNSSSHSTPQRIPHPLSGDVAPSTLGRLVPSSAGLRTPNTPNSAFSTTSGMIPGRSVTSLQATPNRASPLSATIPANMGSMRNGSASRAGTPTMGYVQGQPQVVPISRPRTAEDARTIRESEQLLKRFIEMDQKATTQNYISDEPFRDARDVVDRLLPFHIWQVHDQDLDVAVKSRERKVAERHQIMQMAAKKIELERRIRALRVKGDENQRSLGYIQIHQSVWPDFRDVQAGGQGVIRAAQLENERAVHEYRRRNADILRQNEERRVLESAGKRNLSDTTRTMAPGHLAGSDTKPNIPPSNVARANSAQTPAASPLYVPPAHTSKPVDIRVPMTMLAQLTGLNIISTEKNVAPTLPTPPATIVRTAEDMSHIVISVNLTAVNAQQLAFLAELVKQQTPQRGTITPNRIGTSSAAPAPRPRPPSSLLQSTPRQAGTPAGPNTSGISDSKRA</sequence>